<dbReference type="PROSITE" id="PS50850">
    <property type="entry name" value="MFS"/>
    <property type="match status" value="1"/>
</dbReference>
<name>A0A9W6GPB1_9FUSO</name>
<feature type="transmembrane region" description="Helical" evidence="4">
    <location>
        <begin position="221"/>
        <end position="243"/>
    </location>
</feature>
<dbReference type="RefSeq" id="WP_281836824.1">
    <property type="nucleotide sequence ID" value="NZ_BSDY01000015.1"/>
</dbReference>
<evidence type="ECO:0000313" key="7">
    <source>
        <dbReference type="Proteomes" id="UP001144471"/>
    </source>
</evidence>
<feature type="transmembrane region" description="Helical" evidence="4">
    <location>
        <begin position="372"/>
        <end position="389"/>
    </location>
</feature>
<dbReference type="InterPro" id="IPR036259">
    <property type="entry name" value="MFS_trans_sf"/>
</dbReference>
<sequence>MIYRELNNNIKQFFLGTFIIYLVVRGVFFTFAGIFLKEAGFLEGFVGRTLSCTTLSIALSSVLSSYLIKNYGYKKIIISGIIFTGIGAIGLVSTLNPDMILFSASLMGMGFSMHMTSEGAFLMENVSEEKRVKVFSYNFALKNIGIIAGTFLGGRLSDLLKINFTGLSSLRMIFLLFATLLFSFTVPINKITENNVEREWTGLGEYLKSYRRVVRGQVVKFLIYNSTIGFGAGLVVPFFSIYLKYTLDIGNSLVGTILSIAQMGVAAGGLLVPLLAKKVGREKTVILCQLLSIPFLISIAFPQGIVIITISFLMRSTLMNLNHPIVQNLSMEMVDEDERPMLSSLFTLSGNLTRALGMVAGGYLMEKVSYNAPYYFTIIFYLSGTYLFYRLFGRGGSKNVSPK</sequence>
<feature type="transmembrane region" description="Helical" evidence="4">
    <location>
        <begin position="134"/>
        <end position="152"/>
    </location>
</feature>
<dbReference type="InterPro" id="IPR011701">
    <property type="entry name" value="MFS"/>
</dbReference>
<evidence type="ECO:0000256" key="4">
    <source>
        <dbReference type="SAM" id="Phobius"/>
    </source>
</evidence>
<dbReference type="Proteomes" id="UP001144471">
    <property type="component" value="Unassembled WGS sequence"/>
</dbReference>
<evidence type="ECO:0000259" key="5">
    <source>
        <dbReference type="PROSITE" id="PS50850"/>
    </source>
</evidence>
<dbReference type="Gene3D" id="1.20.1250.20">
    <property type="entry name" value="MFS general substrate transporter like domains"/>
    <property type="match status" value="2"/>
</dbReference>
<feature type="domain" description="Major facilitator superfamily (MFS) profile" evidence="5">
    <location>
        <begin position="9"/>
        <end position="396"/>
    </location>
</feature>
<feature type="transmembrane region" description="Helical" evidence="4">
    <location>
        <begin position="12"/>
        <end position="36"/>
    </location>
</feature>
<evidence type="ECO:0000256" key="1">
    <source>
        <dbReference type="ARBA" id="ARBA00022692"/>
    </source>
</evidence>
<organism evidence="6 7">
    <name type="scientific">Propionigenium maris DSM 9537</name>
    <dbReference type="NCBI Taxonomy" id="1123000"/>
    <lineage>
        <taxon>Bacteria</taxon>
        <taxon>Fusobacteriati</taxon>
        <taxon>Fusobacteriota</taxon>
        <taxon>Fusobacteriia</taxon>
        <taxon>Fusobacteriales</taxon>
        <taxon>Fusobacteriaceae</taxon>
        <taxon>Propionigenium</taxon>
    </lineage>
</organism>
<keyword evidence="3 4" id="KW-0472">Membrane</keyword>
<accession>A0A9W6GPB1</accession>
<feature type="transmembrane region" description="Helical" evidence="4">
    <location>
        <begin position="249"/>
        <end position="275"/>
    </location>
</feature>
<feature type="transmembrane region" description="Helical" evidence="4">
    <location>
        <begin position="75"/>
        <end position="93"/>
    </location>
</feature>
<feature type="transmembrane region" description="Helical" evidence="4">
    <location>
        <begin position="287"/>
        <end position="314"/>
    </location>
</feature>
<keyword evidence="2 4" id="KW-1133">Transmembrane helix</keyword>
<evidence type="ECO:0000313" key="6">
    <source>
        <dbReference type="EMBL" id="GLI57282.1"/>
    </source>
</evidence>
<dbReference type="SUPFAM" id="SSF103473">
    <property type="entry name" value="MFS general substrate transporter"/>
    <property type="match status" value="1"/>
</dbReference>
<comment type="caution">
    <text evidence="6">The sequence shown here is derived from an EMBL/GenBank/DDBJ whole genome shotgun (WGS) entry which is preliminary data.</text>
</comment>
<keyword evidence="1 4" id="KW-0812">Transmembrane</keyword>
<gene>
    <name evidence="6" type="ORF">PM10SUCC1_27960</name>
</gene>
<reference evidence="6" key="1">
    <citation type="submission" date="2022-12" db="EMBL/GenBank/DDBJ databases">
        <title>Reference genome sequencing for broad-spectrum identification of bacterial and archaeal isolates by mass spectrometry.</title>
        <authorList>
            <person name="Sekiguchi Y."/>
            <person name="Tourlousse D.M."/>
        </authorList>
    </citation>
    <scope>NUCLEOTIDE SEQUENCE</scope>
    <source>
        <strain evidence="6">10succ1</strain>
    </source>
</reference>
<dbReference type="PANTHER" id="PTHR23520:SF5">
    <property type="entry name" value="TRANSPORTER, PUTATIVE (AFU_ORTHOLOGUE AFUA_3G04000)-RELATED"/>
    <property type="match status" value="1"/>
</dbReference>
<evidence type="ECO:0000256" key="2">
    <source>
        <dbReference type="ARBA" id="ARBA00022989"/>
    </source>
</evidence>
<protein>
    <submittedName>
        <fullName evidence="6">MFS transporter</fullName>
    </submittedName>
</protein>
<feature type="transmembrane region" description="Helical" evidence="4">
    <location>
        <begin position="48"/>
        <end position="68"/>
    </location>
</feature>
<feature type="transmembrane region" description="Helical" evidence="4">
    <location>
        <begin position="172"/>
        <end position="189"/>
    </location>
</feature>
<feature type="transmembrane region" description="Helical" evidence="4">
    <location>
        <begin position="99"/>
        <end position="122"/>
    </location>
</feature>
<dbReference type="EMBL" id="BSDY01000015">
    <property type="protein sequence ID" value="GLI57282.1"/>
    <property type="molecule type" value="Genomic_DNA"/>
</dbReference>
<keyword evidence="7" id="KW-1185">Reference proteome</keyword>
<evidence type="ECO:0000256" key="3">
    <source>
        <dbReference type="ARBA" id="ARBA00023136"/>
    </source>
</evidence>
<dbReference type="InterPro" id="IPR020846">
    <property type="entry name" value="MFS_dom"/>
</dbReference>
<proteinExistence type="predicted"/>
<dbReference type="GO" id="GO:0022857">
    <property type="term" value="F:transmembrane transporter activity"/>
    <property type="evidence" value="ECO:0007669"/>
    <property type="project" value="InterPro"/>
</dbReference>
<dbReference type="Pfam" id="PF07690">
    <property type="entry name" value="MFS_1"/>
    <property type="match status" value="1"/>
</dbReference>
<dbReference type="PANTHER" id="PTHR23520">
    <property type="entry name" value="TRANSPORTER, PUTATIVE (AFU_ORTHOLOGUE AFUA_3G04000)-RELATED"/>
    <property type="match status" value="1"/>
</dbReference>
<dbReference type="AlphaFoldDB" id="A0A9W6GPB1"/>